<dbReference type="InterPro" id="IPR036508">
    <property type="entry name" value="Chitin-bd_dom_sf"/>
</dbReference>
<dbReference type="EMBL" id="OC000808">
    <property type="protein sequence ID" value="CAD7258382.1"/>
    <property type="molecule type" value="Genomic_DNA"/>
</dbReference>
<dbReference type="GO" id="GO:0005576">
    <property type="term" value="C:extracellular region"/>
    <property type="evidence" value="ECO:0007669"/>
    <property type="project" value="InterPro"/>
</dbReference>
<proteinExistence type="predicted"/>
<evidence type="ECO:0000313" key="2">
    <source>
        <dbReference type="EMBL" id="CAD7258382.1"/>
    </source>
</evidence>
<dbReference type="InterPro" id="IPR002557">
    <property type="entry name" value="Chitin-bd_dom"/>
</dbReference>
<dbReference type="Pfam" id="PF01607">
    <property type="entry name" value="CBM_14"/>
    <property type="match status" value="3"/>
</dbReference>
<name>A0A7R9AQB4_TIMSH</name>
<dbReference type="SUPFAM" id="SSF57625">
    <property type="entry name" value="Invertebrate chitin-binding proteins"/>
    <property type="match status" value="3"/>
</dbReference>
<gene>
    <name evidence="2" type="ORF">TSIB3V08_LOCUS2619</name>
</gene>
<protein>
    <recommendedName>
        <fullName evidence="1">Chitin-binding type-2 domain-containing protein</fullName>
    </recommendedName>
</protein>
<dbReference type="Gene3D" id="2.170.140.10">
    <property type="entry name" value="Chitin binding domain"/>
    <property type="match status" value="2"/>
</dbReference>
<dbReference type="GO" id="GO:0008061">
    <property type="term" value="F:chitin binding"/>
    <property type="evidence" value="ECO:0007669"/>
    <property type="project" value="InterPro"/>
</dbReference>
<organism evidence="2">
    <name type="scientific">Timema shepardi</name>
    <name type="common">Walking stick</name>
    <dbReference type="NCBI Taxonomy" id="629360"/>
    <lineage>
        <taxon>Eukaryota</taxon>
        <taxon>Metazoa</taxon>
        <taxon>Ecdysozoa</taxon>
        <taxon>Arthropoda</taxon>
        <taxon>Hexapoda</taxon>
        <taxon>Insecta</taxon>
        <taxon>Pterygota</taxon>
        <taxon>Neoptera</taxon>
        <taxon>Polyneoptera</taxon>
        <taxon>Phasmatodea</taxon>
        <taxon>Timematodea</taxon>
        <taxon>Timematoidea</taxon>
        <taxon>Timematidae</taxon>
        <taxon>Timema</taxon>
    </lineage>
</organism>
<evidence type="ECO:0000259" key="1">
    <source>
        <dbReference type="PROSITE" id="PS50940"/>
    </source>
</evidence>
<dbReference type="AlphaFoldDB" id="A0A7R9AQB4"/>
<feature type="domain" description="Chitin-binding type-2" evidence="1">
    <location>
        <begin position="230"/>
        <end position="289"/>
    </location>
</feature>
<reference evidence="2" key="1">
    <citation type="submission" date="2020-11" db="EMBL/GenBank/DDBJ databases">
        <authorList>
            <person name="Tran Van P."/>
        </authorList>
    </citation>
    <scope>NUCLEOTIDE SEQUENCE</scope>
</reference>
<dbReference type="SMART" id="SM00494">
    <property type="entry name" value="ChtBD2"/>
    <property type="match status" value="2"/>
</dbReference>
<accession>A0A7R9AQB4</accession>
<feature type="domain" description="Chitin-binding type-2" evidence="1">
    <location>
        <begin position="126"/>
        <end position="181"/>
    </location>
</feature>
<dbReference type="PROSITE" id="PS50940">
    <property type="entry name" value="CHIT_BIND_II"/>
    <property type="match status" value="2"/>
</dbReference>
<sequence>MQRWGGLEKVSENGLSTKLLITEQYARFLDYNLCTGGSVGRTLQDISTALSTVSSSIGSCSASGLSCGSCDTLQVCVPDASTGGFKVATKLQCSTSFPKAPYCNSTLNTCSTTPAEECVSESPSVSFACTSDGYFPDVSNCSRYHYCYGDTSYNYECDVKYVYSHEKKMCVLQKLATQCVTMKCTAGLASQLVTYTADASIYGICLLNQPTILFRCPKKQAFDATLGTCQRTCSGAGKEVDEEDCTKFYECYDTTTVGKYTIKHQKCPTGTGYNADLPGCDPTFVACTPQPSTSTTTTTTVSMMTTP</sequence>